<dbReference type="Gene3D" id="3.40.50.300">
    <property type="entry name" value="P-loop containing nucleotide triphosphate hydrolases"/>
    <property type="match status" value="1"/>
</dbReference>
<name>A0ABV2B6L9_9LACO</name>
<reference evidence="2" key="1">
    <citation type="submission" date="2024-06" db="EMBL/GenBank/DDBJ databases">
        <title>Vaginal Lactobacillus fatty acid response mechanisms reveal a metabolite-targeted strategy for bacterial vaginosis treatment.</title>
        <authorList>
            <person name="Zhu M."/>
            <person name="Blainey P.C."/>
            <person name="Bloom S.M."/>
            <person name="Kwon D.S."/>
        </authorList>
    </citation>
    <scope>NUCLEOTIDE SEQUENCE</scope>
    <source>
        <strain evidence="2">194_F1_1</strain>
    </source>
</reference>
<feature type="domain" description="Chromosomal replication initiator protein DnaA ATPAse" evidence="1">
    <location>
        <begin position="96"/>
        <end position="243"/>
    </location>
</feature>
<evidence type="ECO:0000313" key="3">
    <source>
        <dbReference type="Proteomes" id="UP001434419"/>
    </source>
</evidence>
<evidence type="ECO:0000313" key="2">
    <source>
        <dbReference type="EMBL" id="MES5148914.1"/>
    </source>
</evidence>
<dbReference type="Proteomes" id="UP001434419">
    <property type="component" value="Unassembled WGS sequence"/>
</dbReference>
<dbReference type="SUPFAM" id="SSF52540">
    <property type="entry name" value="P-loop containing nucleoside triphosphate hydrolases"/>
    <property type="match status" value="1"/>
</dbReference>
<dbReference type="RefSeq" id="WP_020992996.1">
    <property type="nucleotide sequence ID" value="NZ_CP118069.1"/>
</dbReference>
<dbReference type="PANTHER" id="PTHR30050">
    <property type="entry name" value="CHROMOSOMAL REPLICATION INITIATOR PROTEIN DNAA"/>
    <property type="match status" value="1"/>
</dbReference>
<dbReference type="EMBL" id="JBETVU010000012">
    <property type="protein sequence ID" value="MES5148914.1"/>
    <property type="molecule type" value="Genomic_DNA"/>
</dbReference>
<dbReference type="PANTHER" id="PTHR30050:SF4">
    <property type="entry name" value="ATP-BINDING PROTEIN RV3427C IN INSERTION SEQUENCE-RELATED"/>
    <property type="match status" value="1"/>
</dbReference>
<gene>
    <name evidence="2" type="ORF">ABVC42_03070</name>
</gene>
<sequence length="265" mass="30151">MMQGLEGIAIKTEKADQVCPIHKTQMVLDRKGKPFCIECMKEQTEKEKNNQVKRFMHDKVTKILRTRSLVDRPEDLEKSLENYTAKKGSQEASMGNAAYKIAHELIDNPDKAMTTLMYGTPGEGKSHLAMSILNIVNAKSNPPQTCLFIDVSKMFDMIYESMEDPTSWWTKKNAINFLGSVNVLVIDDLGSESSMRQNEATEATEFKQDVLKQILDKQKRLIVTTNLTLKELQQAYNPKIVSRLLSDSRGRRLDFTGISDKRLEL</sequence>
<comment type="caution">
    <text evidence="2">The sequence shown here is derived from an EMBL/GenBank/DDBJ whole genome shotgun (WGS) entry which is preliminary data.</text>
</comment>
<dbReference type="Pfam" id="PF00308">
    <property type="entry name" value="Bac_DnaA"/>
    <property type="match status" value="1"/>
</dbReference>
<dbReference type="InterPro" id="IPR027417">
    <property type="entry name" value="P-loop_NTPase"/>
</dbReference>
<dbReference type="InterPro" id="IPR013317">
    <property type="entry name" value="DnaA_dom"/>
</dbReference>
<dbReference type="CDD" id="cd00009">
    <property type="entry name" value="AAA"/>
    <property type="match status" value="1"/>
</dbReference>
<evidence type="ECO:0000259" key="1">
    <source>
        <dbReference type="Pfam" id="PF00308"/>
    </source>
</evidence>
<organism evidence="2 3">
    <name type="scientific">Lactobacillus crispatus</name>
    <dbReference type="NCBI Taxonomy" id="47770"/>
    <lineage>
        <taxon>Bacteria</taxon>
        <taxon>Bacillati</taxon>
        <taxon>Bacillota</taxon>
        <taxon>Bacilli</taxon>
        <taxon>Lactobacillales</taxon>
        <taxon>Lactobacillaceae</taxon>
        <taxon>Lactobacillus</taxon>
    </lineage>
</organism>
<protein>
    <submittedName>
        <fullName evidence="2">DnaA/Hda family protein</fullName>
    </submittedName>
</protein>
<proteinExistence type="predicted"/>
<keyword evidence="3" id="KW-1185">Reference proteome</keyword>
<accession>A0ABV2B6L9</accession>